<evidence type="ECO:0000259" key="3">
    <source>
        <dbReference type="PROSITE" id="PS50006"/>
    </source>
</evidence>
<dbReference type="SMART" id="SM00240">
    <property type="entry name" value="FHA"/>
    <property type="match status" value="2"/>
</dbReference>
<protein>
    <submittedName>
        <fullName evidence="4">FHA domain-containing protein</fullName>
    </submittedName>
</protein>
<feature type="domain" description="FHA" evidence="3">
    <location>
        <begin position="29"/>
        <end position="79"/>
    </location>
</feature>
<feature type="domain" description="FHA" evidence="3">
    <location>
        <begin position="201"/>
        <end position="250"/>
    </location>
</feature>
<keyword evidence="5" id="KW-1185">Reference proteome</keyword>
<dbReference type="SUPFAM" id="SSF49879">
    <property type="entry name" value="SMAD/FHA domain"/>
    <property type="match status" value="2"/>
</dbReference>
<evidence type="ECO:0000256" key="2">
    <source>
        <dbReference type="SAM" id="Phobius"/>
    </source>
</evidence>
<evidence type="ECO:0000313" key="4">
    <source>
        <dbReference type="EMBL" id="AGF79225.1"/>
    </source>
</evidence>
<dbReference type="OrthoDB" id="151099at2"/>
<feature type="transmembrane region" description="Helical" evidence="2">
    <location>
        <begin position="319"/>
        <end position="339"/>
    </location>
</feature>
<evidence type="ECO:0000256" key="1">
    <source>
        <dbReference type="SAM" id="MobiDB-lite"/>
    </source>
</evidence>
<proteinExistence type="predicted"/>
<sequence length="340" mass="37611">MNIPDKKVQLVHLNGPFKGEIQDFFESVIVIGRHPDCQLVFPSDSTAISRKHAEIRREGNRFKFLDYSANGTLINGIEQKDVFLKDGDVLIIGGEGGPKVSFLSSKVTPEEKEAIASSGDMNRQQDPSVSLSPPDKVQTPKIEESPENVPLAQSLQKSPVIEPLPSSSMKGPRDSAPIPTVNKSFIIQYGATLTSFKKLPIIIGSGSDCDCTLQHHALLDHHAQIFFRDNQYWVKDLTGRGMLTVNLRPVQSESSLQPDTCLALTPQGPKFQFLGEGRLAEIETTEESEKRLEPVQSDKYQQQQSRGSSVKPSGGGKKLFWILFTLLLVLGIPIAVWYFL</sequence>
<dbReference type="KEGG" id="dsf:UWK_02689"/>
<dbReference type="AlphaFoldDB" id="M1PI00"/>
<dbReference type="EMBL" id="CP003985">
    <property type="protein sequence ID" value="AGF79225.1"/>
    <property type="molecule type" value="Genomic_DNA"/>
</dbReference>
<dbReference type="Proteomes" id="UP000011721">
    <property type="component" value="Chromosome"/>
</dbReference>
<keyword evidence="2" id="KW-0472">Membrane</keyword>
<dbReference type="PROSITE" id="PS50006">
    <property type="entry name" value="FHA_DOMAIN"/>
    <property type="match status" value="2"/>
</dbReference>
<feature type="compositionally biased region" description="Polar residues" evidence="1">
    <location>
        <begin position="119"/>
        <end position="131"/>
    </location>
</feature>
<dbReference type="CDD" id="cd00060">
    <property type="entry name" value="FHA"/>
    <property type="match status" value="2"/>
</dbReference>
<dbReference type="InterPro" id="IPR008984">
    <property type="entry name" value="SMAD_FHA_dom_sf"/>
</dbReference>
<dbReference type="STRING" id="1167006.UWK_02689"/>
<gene>
    <name evidence="4" type="ordered locus">UWK_02689</name>
</gene>
<organism evidence="4 5">
    <name type="scientific">Desulfocapsa sulfexigens (strain DSM 10523 / SB164P1)</name>
    <dbReference type="NCBI Taxonomy" id="1167006"/>
    <lineage>
        <taxon>Bacteria</taxon>
        <taxon>Pseudomonadati</taxon>
        <taxon>Thermodesulfobacteriota</taxon>
        <taxon>Desulfobulbia</taxon>
        <taxon>Desulfobulbales</taxon>
        <taxon>Desulfocapsaceae</taxon>
        <taxon>Desulfocapsa</taxon>
    </lineage>
</organism>
<keyword evidence="2" id="KW-0812">Transmembrane</keyword>
<feature type="region of interest" description="Disordered" evidence="1">
    <location>
        <begin position="285"/>
        <end position="313"/>
    </location>
</feature>
<dbReference type="RefSeq" id="WP_015404911.1">
    <property type="nucleotide sequence ID" value="NC_020304.1"/>
</dbReference>
<accession>M1PI00</accession>
<feature type="region of interest" description="Disordered" evidence="1">
    <location>
        <begin position="111"/>
        <end position="175"/>
    </location>
</feature>
<dbReference type="Gene3D" id="2.60.200.20">
    <property type="match status" value="2"/>
</dbReference>
<dbReference type="HOGENOM" id="CLU_815668_0_0_7"/>
<name>M1PI00_DESSD</name>
<dbReference type="InterPro" id="IPR000253">
    <property type="entry name" value="FHA_dom"/>
</dbReference>
<evidence type="ECO:0000313" key="5">
    <source>
        <dbReference type="Proteomes" id="UP000011721"/>
    </source>
</evidence>
<dbReference type="eggNOG" id="COG1716">
    <property type="taxonomic scope" value="Bacteria"/>
</dbReference>
<keyword evidence="2" id="KW-1133">Transmembrane helix</keyword>
<dbReference type="Pfam" id="PF00498">
    <property type="entry name" value="FHA"/>
    <property type="match status" value="2"/>
</dbReference>
<reference evidence="5" key="1">
    <citation type="journal article" date="2013" name="Stand. Genomic Sci.">
        <title>Complete genome sequence of Desulfocapsa sulfexigens, a marine deltaproteobacterium specialized in disproportionating inorganic sulfur compounds.</title>
        <authorList>
            <person name="Finster K.W."/>
            <person name="Kjeldsen K.U."/>
            <person name="Kube M."/>
            <person name="Reinhardt R."/>
            <person name="Mussmann M."/>
            <person name="Amann R."/>
            <person name="Schreiber L."/>
        </authorList>
    </citation>
    <scope>NUCLEOTIDE SEQUENCE [LARGE SCALE GENOMIC DNA]</scope>
    <source>
        <strain evidence="5">DSM 10523 / SB164P1</strain>
    </source>
</reference>